<dbReference type="Gene3D" id="3.30.710.10">
    <property type="entry name" value="Potassium Channel Kv1.1, Chain A"/>
    <property type="match status" value="1"/>
</dbReference>
<evidence type="ECO:0000259" key="1">
    <source>
        <dbReference type="PROSITE" id="PS50097"/>
    </source>
</evidence>
<accession>A0ABQ8Y969</accession>
<dbReference type="InterPro" id="IPR009091">
    <property type="entry name" value="RCC1/BLIP-II"/>
</dbReference>
<proteinExistence type="predicted"/>
<dbReference type="CDD" id="cd18186">
    <property type="entry name" value="BTB_POZ_ZBTB_KLHL-like"/>
    <property type="match status" value="1"/>
</dbReference>
<gene>
    <name evidence="2" type="ORF">M0813_23549</name>
</gene>
<dbReference type="SUPFAM" id="SSF54695">
    <property type="entry name" value="POZ domain"/>
    <property type="match status" value="1"/>
</dbReference>
<name>A0ABQ8Y969_9EUKA</name>
<dbReference type="Proteomes" id="UP001150062">
    <property type="component" value="Unassembled WGS sequence"/>
</dbReference>
<evidence type="ECO:0000313" key="3">
    <source>
        <dbReference type="Proteomes" id="UP001150062"/>
    </source>
</evidence>
<dbReference type="EMBL" id="JAOAOG010000195">
    <property type="protein sequence ID" value="KAJ6241356.1"/>
    <property type="molecule type" value="Genomic_DNA"/>
</dbReference>
<dbReference type="SMART" id="SM00225">
    <property type="entry name" value="BTB"/>
    <property type="match status" value="1"/>
</dbReference>
<dbReference type="InterPro" id="IPR000210">
    <property type="entry name" value="BTB/POZ_dom"/>
</dbReference>
<keyword evidence="3" id="KW-1185">Reference proteome</keyword>
<protein>
    <recommendedName>
        <fullName evidence="1">BTB domain-containing protein</fullName>
    </recommendedName>
</protein>
<dbReference type="Gene3D" id="2.130.10.30">
    <property type="entry name" value="Regulator of chromosome condensation 1/beta-lactamase-inhibitor protein II"/>
    <property type="match status" value="1"/>
</dbReference>
<sequence>MTNTYFIGLNQNEWLGPQFYIDARTPVSFKPYKELEGKRIQDISSTLNTAIYLTTRGEIYETNPSETKLKHHSLKNVKEISDFGKRHCLALTKNNKVYLWGYSNEETENMGLTELLEDPQEISFFEELQPIHVYSSDYTCWVLCKNGDLYGWGSNKNCRMGKEELHLTPHLFKSEVKEFYCDNFFLEDFEGKWYCWGENKNHELSLEMQNTVTNLTENSLLSTFDINQFLLGETFSIILTKSNELYFSGKVGNIEKRKFTKDAFALDSTPRLIACSPSTFQVITEKNSLYNFGNQQLVKSINSGKINFAFNKPIYKICSGFRPSLFIFSIDHFIKEMQTFYESQLYGDIVIQGFKLHKIFLEKRVGLKSEIIEKKLEKIPKEKLETFFNWVYSGIIGTETEYICQLLGVPECMSVSIDATLNNLFLEDSKDFSIMVKDEELEENEEIPVHKFILCAKSGLFREMFKNINEKEETNSVQDYSGKSIESIEILIKFLYTNQIELTADHDVDFLMEELEDAEEYYQLNEKNNFFKKLKKYKN</sequence>
<dbReference type="PANTHER" id="PTHR45982">
    <property type="entry name" value="REGULATOR OF CHROMOSOME CONDENSATION"/>
    <property type="match status" value="1"/>
</dbReference>
<comment type="caution">
    <text evidence="2">The sequence shown here is derived from an EMBL/GenBank/DDBJ whole genome shotgun (WGS) entry which is preliminary data.</text>
</comment>
<dbReference type="Pfam" id="PF00651">
    <property type="entry name" value="BTB"/>
    <property type="match status" value="1"/>
</dbReference>
<dbReference type="InterPro" id="IPR051553">
    <property type="entry name" value="Ran_GTPase-activating"/>
</dbReference>
<dbReference type="PROSITE" id="PS50097">
    <property type="entry name" value="BTB"/>
    <property type="match status" value="1"/>
</dbReference>
<dbReference type="InterPro" id="IPR011333">
    <property type="entry name" value="SKP1/BTB/POZ_sf"/>
</dbReference>
<organism evidence="2 3">
    <name type="scientific">Anaeramoeba flamelloides</name>
    <dbReference type="NCBI Taxonomy" id="1746091"/>
    <lineage>
        <taxon>Eukaryota</taxon>
        <taxon>Metamonada</taxon>
        <taxon>Anaeramoebidae</taxon>
        <taxon>Anaeramoeba</taxon>
    </lineage>
</organism>
<dbReference type="SUPFAM" id="SSF50985">
    <property type="entry name" value="RCC1/BLIP-II"/>
    <property type="match status" value="1"/>
</dbReference>
<dbReference type="PANTHER" id="PTHR45982:SF1">
    <property type="entry name" value="REGULATOR OF CHROMOSOME CONDENSATION"/>
    <property type="match status" value="1"/>
</dbReference>
<evidence type="ECO:0000313" key="2">
    <source>
        <dbReference type="EMBL" id="KAJ6241356.1"/>
    </source>
</evidence>
<feature type="domain" description="BTB" evidence="1">
    <location>
        <begin position="430"/>
        <end position="504"/>
    </location>
</feature>
<reference evidence="2" key="1">
    <citation type="submission" date="2022-08" db="EMBL/GenBank/DDBJ databases">
        <title>Novel sulfate-reducing endosymbionts in the free-living metamonad Anaeramoeba.</title>
        <authorList>
            <person name="Jerlstrom-Hultqvist J."/>
            <person name="Cepicka I."/>
            <person name="Gallot-Lavallee L."/>
            <person name="Salas-Leiva D."/>
            <person name="Curtis B.A."/>
            <person name="Zahonova K."/>
            <person name="Pipaliya S."/>
            <person name="Dacks J."/>
            <person name="Roger A.J."/>
        </authorList>
    </citation>
    <scope>NUCLEOTIDE SEQUENCE</scope>
    <source>
        <strain evidence="2">Schooner1</strain>
    </source>
</reference>